<dbReference type="EMBL" id="JACVVK020000344">
    <property type="protein sequence ID" value="KAK7477652.1"/>
    <property type="molecule type" value="Genomic_DNA"/>
</dbReference>
<comment type="caution">
    <text evidence="1">The sequence shown here is derived from an EMBL/GenBank/DDBJ whole genome shotgun (WGS) entry which is preliminary data.</text>
</comment>
<proteinExistence type="predicted"/>
<organism evidence="1 2">
    <name type="scientific">Batillaria attramentaria</name>
    <dbReference type="NCBI Taxonomy" id="370345"/>
    <lineage>
        <taxon>Eukaryota</taxon>
        <taxon>Metazoa</taxon>
        <taxon>Spiralia</taxon>
        <taxon>Lophotrochozoa</taxon>
        <taxon>Mollusca</taxon>
        <taxon>Gastropoda</taxon>
        <taxon>Caenogastropoda</taxon>
        <taxon>Sorbeoconcha</taxon>
        <taxon>Cerithioidea</taxon>
        <taxon>Batillariidae</taxon>
        <taxon>Batillaria</taxon>
    </lineage>
</organism>
<evidence type="ECO:0000313" key="2">
    <source>
        <dbReference type="Proteomes" id="UP001519460"/>
    </source>
</evidence>
<dbReference type="AlphaFoldDB" id="A0ABD0JRR5"/>
<accession>A0ABD0JRR5</accession>
<reference evidence="1 2" key="1">
    <citation type="journal article" date="2023" name="Sci. Data">
        <title>Genome assembly of the Korean intertidal mud-creeper Batillaria attramentaria.</title>
        <authorList>
            <person name="Patra A.K."/>
            <person name="Ho P.T."/>
            <person name="Jun S."/>
            <person name="Lee S.J."/>
            <person name="Kim Y."/>
            <person name="Won Y.J."/>
        </authorList>
    </citation>
    <scope>NUCLEOTIDE SEQUENCE [LARGE SCALE GENOMIC DNA]</scope>
    <source>
        <strain evidence="1">Wonlab-2016</strain>
    </source>
</reference>
<protein>
    <submittedName>
        <fullName evidence="1">Uncharacterized protein</fullName>
    </submittedName>
</protein>
<sequence>MPAHNSFFPHDTIAALISPGLPPRKLSQWRGGNCFQLSVTSGFTFPLPPVIGAHAFYSQLPVPVCSPLTRPPPPSPHNDPFHVCPVKTETVAKLE</sequence>
<dbReference type="Proteomes" id="UP001519460">
    <property type="component" value="Unassembled WGS sequence"/>
</dbReference>
<name>A0ABD0JRR5_9CAEN</name>
<gene>
    <name evidence="1" type="ORF">BaRGS_00031130</name>
</gene>
<evidence type="ECO:0000313" key="1">
    <source>
        <dbReference type="EMBL" id="KAK7477652.1"/>
    </source>
</evidence>
<keyword evidence="2" id="KW-1185">Reference proteome</keyword>